<organism evidence="8 9">
    <name type="scientific">Dioscorea cayennensis subsp. rotundata</name>
    <name type="common">White Guinea yam</name>
    <name type="synonym">Dioscorea rotundata</name>
    <dbReference type="NCBI Taxonomy" id="55577"/>
    <lineage>
        <taxon>Eukaryota</taxon>
        <taxon>Viridiplantae</taxon>
        <taxon>Streptophyta</taxon>
        <taxon>Embryophyta</taxon>
        <taxon>Tracheophyta</taxon>
        <taxon>Spermatophyta</taxon>
        <taxon>Magnoliopsida</taxon>
        <taxon>Liliopsida</taxon>
        <taxon>Dioscoreales</taxon>
        <taxon>Dioscoreaceae</taxon>
        <taxon>Dioscorea</taxon>
    </lineage>
</organism>
<feature type="domain" description="Cyclin-like" evidence="6">
    <location>
        <begin position="272"/>
        <end position="356"/>
    </location>
</feature>
<evidence type="ECO:0000256" key="5">
    <source>
        <dbReference type="RuleBase" id="RU000383"/>
    </source>
</evidence>
<evidence type="ECO:0000313" key="9">
    <source>
        <dbReference type="RefSeq" id="XP_039117497.1"/>
    </source>
</evidence>
<dbReference type="Gene3D" id="1.10.472.10">
    <property type="entry name" value="Cyclin-like"/>
    <property type="match status" value="2"/>
</dbReference>
<evidence type="ECO:0000313" key="8">
    <source>
        <dbReference type="Proteomes" id="UP001515500"/>
    </source>
</evidence>
<feature type="domain" description="Cyclin C-terminal" evidence="7">
    <location>
        <begin position="365"/>
        <end position="488"/>
    </location>
</feature>
<dbReference type="FunFam" id="1.10.472.10:FF:000013">
    <property type="entry name" value="Cyclin A1"/>
    <property type="match status" value="1"/>
</dbReference>
<dbReference type="CDD" id="cd20506">
    <property type="entry name" value="CYCLIN_AtCycA-like_rpt2"/>
    <property type="match status" value="1"/>
</dbReference>
<keyword evidence="4" id="KW-0131">Cell cycle</keyword>
<dbReference type="CDD" id="cd20562">
    <property type="entry name" value="CYCLIN_AtCycA_like_rpt1"/>
    <property type="match status" value="1"/>
</dbReference>
<dbReference type="GO" id="GO:0051301">
    <property type="term" value="P:cell division"/>
    <property type="evidence" value="ECO:0007669"/>
    <property type="project" value="UniProtKB-KW"/>
</dbReference>
<dbReference type="SUPFAM" id="SSF47954">
    <property type="entry name" value="Cyclin-like"/>
    <property type="match status" value="2"/>
</dbReference>
<dbReference type="InterPro" id="IPR048258">
    <property type="entry name" value="Cyclins_cyclin-box"/>
</dbReference>
<reference evidence="9" key="1">
    <citation type="submission" date="2025-08" db="UniProtKB">
        <authorList>
            <consortium name="RefSeq"/>
        </authorList>
    </citation>
    <scope>IDENTIFICATION</scope>
</reference>
<name>A0AB40AR19_DIOCR</name>
<gene>
    <name evidence="9" type="primary">LOC120253233</name>
</gene>
<sequence>MVGKENKMIGGYGAPTVRITRSRAAACQANGGVLHLNPPLAKPEMKRTQRENSKRTLMEENSHAACLTANCQPKKRAALKDVQNIRHNNLPKDCIDAPKMQPRVLQRVKLGSAKAKSCLVVKNSKLCLIDKDTNNKMADRQQEAELMGSKENNDLVKLEEKSLAAENVDSIKDVESTCGPALFDEHSCGAGPQFLGRLKDVESKLYADCVGLPCSDIMDIDCDHANPQMCSLYAPDIYANLHTAELIRRPCSDFMERLQRDITHGMRGILIDWLVEVSDEYRLVPDTLYLTVYLIDRFLSKHYIERQRLQLLGITCMLIASKYEEICAPRVEEFCFITDNTYTKGEVLKMESEVLNYQGFHLSVPTIKTFLRRFLRAAQTSSEVPTPALGFLANYLAELTLVDYDFLKYLPSKIAASAVFLTRWTLDQSEHPWNPTLEHYTSYKASDLTPVVLAMQDLQTNLRNCPLNSVREKYKQQKFENVATLTSPKLPHSLFC</sequence>
<dbReference type="Pfam" id="PF02984">
    <property type="entry name" value="Cyclin_C"/>
    <property type="match status" value="1"/>
</dbReference>
<dbReference type="AlphaFoldDB" id="A0AB40AR19"/>
<dbReference type="InterPro" id="IPR004367">
    <property type="entry name" value="Cyclin_C-dom"/>
</dbReference>
<dbReference type="InterPro" id="IPR006671">
    <property type="entry name" value="Cyclin_N"/>
</dbReference>
<dbReference type="GO" id="GO:0016538">
    <property type="term" value="F:cyclin-dependent protein serine/threonine kinase regulator activity"/>
    <property type="evidence" value="ECO:0007669"/>
    <property type="project" value="InterPro"/>
</dbReference>
<keyword evidence="2" id="KW-0132">Cell division</keyword>
<dbReference type="PANTHER" id="PTHR10177">
    <property type="entry name" value="CYCLINS"/>
    <property type="match status" value="1"/>
</dbReference>
<dbReference type="PIRSF" id="PIRSF001771">
    <property type="entry name" value="Cyclin_A_B_D_E"/>
    <property type="match status" value="1"/>
</dbReference>
<dbReference type="PROSITE" id="PS00292">
    <property type="entry name" value="CYCLINS"/>
    <property type="match status" value="1"/>
</dbReference>
<dbReference type="Pfam" id="PF00134">
    <property type="entry name" value="Cyclin_N"/>
    <property type="match status" value="1"/>
</dbReference>
<evidence type="ECO:0000259" key="7">
    <source>
        <dbReference type="SMART" id="SM01332"/>
    </source>
</evidence>
<evidence type="ECO:0000256" key="2">
    <source>
        <dbReference type="ARBA" id="ARBA00022618"/>
    </source>
</evidence>
<dbReference type="InterPro" id="IPR046965">
    <property type="entry name" value="Cyclin_A/B-like"/>
</dbReference>
<feature type="domain" description="Cyclin-like" evidence="6">
    <location>
        <begin position="369"/>
        <end position="457"/>
    </location>
</feature>
<dbReference type="SMART" id="SM01332">
    <property type="entry name" value="Cyclin_C"/>
    <property type="match status" value="1"/>
</dbReference>
<keyword evidence="8" id="KW-1185">Reference proteome</keyword>
<protein>
    <submittedName>
        <fullName evidence="9">Cyclin-A2-1</fullName>
    </submittedName>
</protein>
<keyword evidence="3 5" id="KW-0195">Cyclin</keyword>
<dbReference type="InterPro" id="IPR036915">
    <property type="entry name" value="Cyclin-like_sf"/>
</dbReference>
<dbReference type="Proteomes" id="UP001515500">
    <property type="component" value="Chromosome 26"/>
</dbReference>
<dbReference type="GeneID" id="120253233"/>
<dbReference type="InterPro" id="IPR039361">
    <property type="entry name" value="Cyclin"/>
</dbReference>
<dbReference type="InterPro" id="IPR013763">
    <property type="entry name" value="Cyclin-like_dom"/>
</dbReference>
<proteinExistence type="inferred from homology"/>
<evidence type="ECO:0000256" key="4">
    <source>
        <dbReference type="ARBA" id="ARBA00023306"/>
    </source>
</evidence>
<dbReference type="GO" id="GO:0044772">
    <property type="term" value="P:mitotic cell cycle phase transition"/>
    <property type="evidence" value="ECO:0007669"/>
    <property type="project" value="InterPro"/>
</dbReference>
<dbReference type="SMART" id="SM00385">
    <property type="entry name" value="CYCLIN"/>
    <property type="match status" value="2"/>
</dbReference>
<accession>A0AB40AR19</accession>
<dbReference type="RefSeq" id="XP_039117497.1">
    <property type="nucleotide sequence ID" value="XM_039261563.1"/>
</dbReference>
<dbReference type="FunFam" id="1.10.472.10:FF:000167">
    <property type="entry name" value="Mitotic cyclin 6"/>
    <property type="match status" value="1"/>
</dbReference>
<comment type="similarity">
    <text evidence="1">Belongs to the cyclin family. Cyclin AB subfamily.</text>
</comment>
<evidence type="ECO:0000259" key="6">
    <source>
        <dbReference type="SMART" id="SM00385"/>
    </source>
</evidence>
<evidence type="ECO:0000256" key="1">
    <source>
        <dbReference type="ARBA" id="ARBA00006955"/>
    </source>
</evidence>
<evidence type="ECO:0000256" key="3">
    <source>
        <dbReference type="ARBA" id="ARBA00023127"/>
    </source>
</evidence>